<dbReference type="SUPFAM" id="SSF52833">
    <property type="entry name" value="Thioredoxin-like"/>
    <property type="match status" value="1"/>
</dbReference>
<organism evidence="9">
    <name type="scientific">Hymenolepis diminuta</name>
    <name type="common">Rat tapeworm</name>
    <dbReference type="NCBI Taxonomy" id="6216"/>
    <lineage>
        <taxon>Eukaryota</taxon>
        <taxon>Metazoa</taxon>
        <taxon>Spiralia</taxon>
        <taxon>Lophotrochozoa</taxon>
        <taxon>Platyhelminthes</taxon>
        <taxon>Cestoda</taxon>
        <taxon>Eucestoda</taxon>
        <taxon>Cyclophyllidea</taxon>
        <taxon>Hymenolepididae</taxon>
        <taxon>Hymenolepis</taxon>
    </lineage>
</organism>
<keyword evidence="4" id="KW-1015">Disulfide bond</keyword>
<keyword evidence="3" id="KW-0479">Metal-binding</keyword>
<evidence type="ECO:0000256" key="2">
    <source>
        <dbReference type="ARBA" id="ARBA00023008"/>
    </source>
</evidence>
<evidence type="ECO:0000256" key="1">
    <source>
        <dbReference type="ARBA" id="ARBA00010996"/>
    </source>
</evidence>
<keyword evidence="2 3" id="KW-0186">Copper</keyword>
<dbReference type="OrthoDB" id="270009at2759"/>
<feature type="domain" description="Thioredoxin" evidence="6">
    <location>
        <begin position="80"/>
        <end position="246"/>
    </location>
</feature>
<dbReference type="InterPro" id="IPR013766">
    <property type="entry name" value="Thioredoxin_domain"/>
</dbReference>
<feature type="binding site" evidence="3">
    <location>
        <position position="118"/>
    </location>
    <ligand>
        <name>Cu cation</name>
        <dbReference type="ChEBI" id="CHEBI:23378"/>
    </ligand>
</feature>
<evidence type="ECO:0000259" key="6">
    <source>
        <dbReference type="PROSITE" id="PS51352"/>
    </source>
</evidence>
<dbReference type="WBParaSite" id="HDID_0000138701-mRNA-1">
    <property type="protein sequence ID" value="HDID_0000138701-mRNA-1"/>
    <property type="gene ID" value="HDID_0000138701"/>
</dbReference>
<dbReference type="GO" id="GO:0046872">
    <property type="term" value="F:metal ion binding"/>
    <property type="evidence" value="ECO:0007669"/>
    <property type="project" value="UniProtKB-KW"/>
</dbReference>
<dbReference type="Pfam" id="PF02630">
    <property type="entry name" value="SCO1-SenC"/>
    <property type="match status" value="1"/>
</dbReference>
<dbReference type="InterPro" id="IPR036249">
    <property type="entry name" value="Thioredoxin-like_sf"/>
</dbReference>
<feature type="binding site" evidence="3">
    <location>
        <position position="122"/>
    </location>
    <ligand>
        <name>Cu cation</name>
        <dbReference type="ChEBI" id="CHEBI:23378"/>
    </ligand>
</feature>
<gene>
    <name evidence="7" type="ORF">HDID_LOCUS1388</name>
</gene>
<dbReference type="PANTHER" id="PTHR12151:SF25">
    <property type="entry name" value="LINALOOL DEHYDRATASE_ISOMERASE DOMAIN-CONTAINING PROTEIN"/>
    <property type="match status" value="1"/>
</dbReference>
<evidence type="ECO:0000313" key="9">
    <source>
        <dbReference type="WBParaSite" id="HDID_0000138701-mRNA-1"/>
    </source>
</evidence>
<dbReference type="AlphaFoldDB" id="A0A0R3SAK3"/>
<name>A0A0R3SAK3_HYMDI</name>
<dbReference type="GO" id="GO:0008535">
    <property type="term" value="P:respiratory chain complex IV assembly"/>
    <property type="evidence" value="ECO:0007669"/>
    <property type="project" value="UniProtKB-ARBA"/>
</dbReference>
<proteinExistence type="inferred from homology"/>
<keyword evidence="5" id="KW-0472">Membrane</keyword>
<dbReference type="Proteomes" id="UP000274504">
    <property type="component" value="Unassembled WGS sequence"/>
</dbReference>
<feature type="binding site" evidence="3">
    <location>
        <position position="210"/>
    </location>
    <ligand>
        <name>Cu cation</name>
        <dbReference type="ChEBI" id="CHEBI:23378"/>
    </ligand>
</feature>
<keyword evidence="5" id="KW-0812">Transmembrane</keyword>
<dbReference type="STRING" id="6216.A0A0R3SAK3"/>
<dbReference type="CDD" id="cd02968">
    <property type="entry name" value="SCO"/>
    <property type="match status" value="1"/>
</dbReference>
<dbReference type="FunFam" id="3.40.30.10:FF:000013">
    <property type="entry name" value="Blast:Protein SCO1 homolog, mitochondrial"/>
    <property type="match status" value="1"/>
</dbReference>
<dbReference type="PANTHER" id="PTHR12151">
    <property type="entry name" value="ELECTRON TRANSPORT PROTIN SCO1/SENC FAMILY MEMBER"/>
    <property type="match status" value="1"/>
</dbReference>
<reference evidence="7 8" key="2">
    <citation type="submission" date="2018-11" db="EMBL/GenBank/DDBJ databases">
        <authorList>
            <consortium name="Pathogen Informatics"/>
        </authorList>
    </citation>
    <scope>NUCLEOTIDE SEQUENCE [LARGE SCALE GENOMIC DNA]</scope>
</reference>
<feature type="transmembrane region" description="Helical" evidence="5">
    <location>
        <begin position="45"/>
        <end position="66"/>
    </location>
</feature>
<keyword evidence="5" id="KW-1133">Transmembrane helix</keyword>
<dbReference type="Gene3D" id="3.40.30.10">
    <property type="entry name" value="Glutaredoxin"/>
    <property type="match status" value="1"/>
</dbReference>
<evidence type="ECO:0000256" key="5">
    <source>
        <dbReference type="SAM" id="Phobius"/>
    </source>
</evidence>
<comment type="similarity">
    <text evidence="1">Belongs to the SCO1/2 family.</text>
</comment>
<sequence length="249" mass="29012">MQLSRYLSFSRVVNRFLTQPRNSLSVTCRRFVETQTHTRRRKFPYLQWGFFFACAGAIAYFSMYSVSDGKEMMQQVSSSVNHSSIGGDFRLIDQNGMEITLGDFRGKWVLLYFGFIRCPDICPEQIDRLLEIQERLALYGKDKDFVPVFITIDPERDSPEAMKDYISTFYSDRLVGLSGSPDQIQATAKKYRIYYSKGPKDIDGDYIVDHTVVMYLLNPKGEFVDFYGQVKPVPDIVRRIMDFMKKYNK</sequence>
<protein>
    <submittedName>
        <fullName evidence="9">Thioredoxin domain-containing protein</fullName>
    </submittedName>
</protein>
<reference evidence="9" key="1">
    <citation type="submission" date="2017-02" db="UniProtKB">
        <authorList>
            <consortium name="WormBaseParasite"/>
        </authorList>
    </citation>
    <scope>IDENTIFICATION</scope>
</reference>
<feature type="disulfide bond" description="Redox-active" evidence="4">
    <location>
        <begin position="118"/>
        <end position="122"/>
    </location>
</feature>
<evidence type="ECO:0000313" key="8">
    <source>
        <dbReference type="Proteomes" id="UP000274504"/>
    </source>
</evidence>
<evidence type="ECO:0000313" key="7">
    <source>
        <dbReference type="EMBL" id="VDL18849.1"/>
    </source>
</evidence>
<dbReference type="InterPro" id="IPR003782">
    <property type="entry name" value="SCO1/SenC"/>
</dbReference>
<dbReference type="EMBL" id="UYSG01000252">
    <property type="protein sequence ID" value="VDL18849.1"/>
    <property type="molecule type" value="Genomic_DNA"/>
</dbReference>
<accession>A0A0R3SAK3</accession>
<evidence type="ECO:0000256" key="4">
    <source>
        <dbReference type="PIRSR" id="PIRSR603782-2"/>
    </source>
</evidence>
<dbReference type="PROSITE" id="PS51352">
    <property type="entry name" value="THIOREDOXIN_2"/>
    <property type="match status" value="1"/>
</dbReference>
<evidence type="ECO:0000256" key="3">
    <source>
        <dbReference type="PIRSR" id="PIRSR603782-1"/>
    </source>
</evidence>